<dbReference type="PANTHER" id="PTHR43142">
    <property type="entry name" value="CARBOXYLIC ESTER HYDROLASE"/>
    <property type="match status" value="1"/>
</dbReference>
<dbReference type="Pfam" id="PF00135">
    <property type="entry name" value="COesterase"/>
    <property type="match status" value="1"/>
</dbReference>
<feature type="signal peptide" evidence="3">
    <location>
        <begin position="1"/>
        <end position="34"/>
    </location>
</feature>
<comment type="similarity">
    <text evidence="1 3">Belongs to the type-B carboxylesterase/lipase family.</text>
</comment>
<keyword evidence="2 3" id="KW-0378">Hydrolase</keyword>
<dbReference type="Proteomes" id="UP000297716">
    <property type="component" value="Unassembled WGS sequence"/>
</dbReference>
<dbReference type="Gene3D" id="3.40.50.1820">
    <property type="entry name" value="alpha/beta hydrolase"/>
    <property type="match status" value="1"/>
</dbReference>
<organism evidence="5 6">
    <name type="scientific">Xylaria hypoxylon</name>
    <dbReference type="NCBI Taxonomy" id="37992"/>
    <lineage>
        <taxon>Eukaryota</taxon>
        <taxon>Fungi</taxon>
        <taxon>Dikarya</taxon>
        <taxon>Ascomycota</taxon>
        <taxon>Pezizomycotina</taxon>
        <taxon>Sordariomycetes</taxon>
        <taxon>Xylariomycetidae</taxon>
        <taxon>Xylariales</taxon>
        <taxon>Xylariaceae</taxon>
        <taxon>Xylaria</taxon>
    </lineage>
</organism>
<evidence type="ECO:0000313" key="6">
    <source>
        <dbReference type="Proteomes" id="UP000297716"/>
    </source>
</evidence>
<proteinExistence type="inferred from homology"/>
<keyword evidence="3" id="KW-0732">Signal</keyword>
<comment type="caution">
    <text evidence="5">The sequence shown here is derived from an EMBL/GenBank/DDBJ whole genome shotgun (WGS) entry which is preliminary data.</text>
</comment>
<dbReference type="STRING" id="37992.A0A4Z0YS62"/>
<dbReference type="OrthoDB" id="408631at2759"/>
<feature type="domain" description="Carboxylesterase type B" evidence="4">
    <location>
        <begin position="193"/>
        <end position="621"/>
    </location>
</feature>
<reference evidence="5 6" key="1">
    <citation type="submission" date="2019-03" db="EMBL/GenBank/DDBJ databases">
        <title>Draft genome sequence of Xylaria hypoxylon DSM 108379, a ubiquitous saprotrophic-parasitic fungi on hardwood.</title>
        <authorList>
            <person name="Buettner E."/>
            <person name="Leonhardt S."/>
            <person name="Gebauer A.M."/>
            <person name="Liers C."/>
            <person name="Hofrichter M."/>
            <person name="Kellner H."/>
        </authorList>
    </citation>
    <scope>NUCLEOTIDE SEQUENCE [LARGE SCALE GENOMIC DNA]</scope>
    <source>
        <strain evidence="5 6">DSM 108379</strain>
    </source>
</reference>
<dbReference type="EMBL" id="SKBN01000016">
    <property type="protein sequence ID" value="TGJ87229.1"/>
    <property type="molecule type" value="Genomic_DNA"/>
</dbReference>
<dbReference type="InterPro" id="IPR019826">
    <property type="entry name" value="Carboxylesterase_B_AS"/>
</dbReference>
<sequence length="671" mass="73538">MFSWAWFLEIHTIGSAMLGMLLSLALLCAYGVAGAPSPESLNSSITTLITNDLQGVDSPFASSGIIILDARSFTSASTSCQKLGEQLWSPELGISSIQTNLNYLKYTKSYEKSPRFWIGPEHLTARAVDINSDVSHASEALELPVLCTHSAPFSSDTSQDNSEKWHVTVRSNNDYITGFRDRLSFRFLGISDVSATQYGSMCFQRGTGSEDCHFLNIWTPFLPGPRSIQLSLKPVMFWIHGGAFMGGTANDKDFDGGNLASRSDVVVVAVNYRVGTFGFLALEDGITKGNFGLADQITALDWVRKNIRKFGGDPERITIFGQSAGAASVRAMIASPKAIGKFAAAIPLSNLGGINYGTSYSKYMTIGEEMKTAGNAILASTNCTDAASQVDCLRSIQASTLGGLGTAASSLVVDGTYLVSDELELSKGSRLPVHLMMGTTRDDGAAFIGYPTTTNQSVYLASLGFNAPSEKLFPVPDITNKTLGVFNMTARLATDGIFRCIDQATTYAALSNDRLGPIYYYEFNRTYQLTDYPRLDVCEPPKSTSHPFGDPTGEYFKCHSGELYYLFGNLAREGLPMRDDHDLPFQQFVIDSFSSFARTYNPNPDLAYLRARGYTNTTREIEQSGIWKPSTKDRITKRTLQWPSYESAFIELEQCEGLELPLNYYNGLHRA</sequence>
<protein>
    <recommendedName>
        <fullName evidence="3">Carboxylic ester hydrolase</fullName>
        <ecNumber evidence="3">3.1.1.-</ecNumber>
    </recommendedName>
</protein>
<feature type="chain" id="PRO_5021512793" description="Carboxylic ester hydrolase" evidence="3">
    <location>
        <begin position="35"/>
        <end position="671"/>
    </location>
</feature>
<keyword evidence="6" id="KW-1185">Reference proteome</keyword>
<name>A0A4Z0YS62_9PEZI</name>
<gene>
    <name evidence="5" type="ORF">E0Z10_g1524</name>
</gene>
<dbReference type="EC" id="3.1.1.-" evidence="3"/>
<dbReference type="AlphaFoldDB" id="A0A4Z0YS62"/>
<dbReference type="InterPro" id="IPR029058">
    <property type="entry name" value="AB_hydrolase_fold"/>
</dbReference>
<evidence type="ECO:0000256" key="1">
    <source>
        <dbReference type="ARBA" id="ARBA00005964"/>
    </source>
</evidence>
<dbReference type="InterPro" id="IPR002018">
    <property type="entry name" value="CarbesteraseB"/>
</dbReference>
<dbReference type="GO" id="GO:0016787">
    <property type="term" value="F:hydrolase activity"/>
    <property type="evidence" value="ECO:0007669"/>
    <property type="project" value="UniProtKB-KW"/>
</dbReference>
<evidence type="ECO:0000259" key="4">
    <source>
        <dbReference type="Pfam" id="PF00135"/>
    </source>
</evidence>
<dbReference type="PROSITE" id="PS00122">
    <property type="entry name" value="CARBOXYLESTERASE_B_1"/>
    <property type="match status" value="1"/>
</dbReference>
<evidence type="ECO:0000313" key="5">
    <source>
        <dbReference type="EMBL" id="TGJ87229.1"/>
    </source>
</evidence>
<evidence type="ECO:0000256" key="3">
    <source>
        <dbReference type="RuleBase" id="RU361235"/>
    </source>
</evidence>
<dbReference type="PANTHER" id="PTHR43142:SF3">
    <property type="entry name" value="PUTATIVE (AFU_ORTHOLOGUE AFUA_3G09070)-RELATED"/>
    <property type="match status" value="1"/>
</dbReference>
<accession>A0A4Z0YS62</accession>
<dbReference type="SUPFAM" id="SSF53474">
    <property type="entry name" value="alpha/beta-Hydrolases"/>
    <property type="match status" value="1"/>
</dbReference>
<evidence type="ECO:0000256" key="2">
    <source>
        <dbReference type="ARBA" id="ARBA00022801"/>
    </source>
</evidence>